<reference evidence="14" key="2">
    <citation type="submission" date="2018-11" db="EMBL/GenBank/DDBJ databases">
        <title>Trombidioid mite genomics.</title>
        <authorList>
            <person name="Dong X."/>
        </authorList>
    </citation>
    <scope>NUCLEOTIDE SEQUENCE</scope>
    <source>
        <strain evidence="14">UoL-WK</strain>
    </source>
</reference>
<keyword evidence="4" id="KW-0507">mRNA processing</keyword>
<proteinExistence type="predicted"/>
<dbReference type="InterPro" id="IPR035979">
    <property type="entry name" value="RBD_domain_sf"/>
</dbReference>
<dbReference type="Pfam" id="PF00076">
    <property type="entry name" value="RRM_1"/>
    <property type="match status" value="2"/>
</dbReference>
<evidence type="ECO:0000256" key="3">
    <source>
        <dbReference type="ARBA" id="ARBA00022553"/>
    </source>
</evidence>
<evidence type="ECO:0000256" key="7">
    <source>
        <dbReference type="ARBA" id="ARBA00022884"/>
    </source>
</evidence>
<dbReference type="PROSITE" id="PS50102">
    <property type="entry name" value="RRM"/>
    <property type="match status" value="2"/>
</dbReference>
<keyword evidence="7 10" id="KW-0694">RNA-binding</keyword>
<evidence type="ECO:0000313" key="13">
    <source>
        <dbReference type="EMBL" id="RWS07229.1"/>
    </source>
</evidence>
<protein>
    <submittedName>
        <fullName evidence="14">Heterogeneous nuclear ribonucleoprotein H-like protein</fullName>
    </submittedName>
</protein>
<dbReference type="PANTHER" id="PTHR13976">
    <property type="entry name" value="HETEROGENEOUS NUCLEAR RIBONUCLEOPROTEIN-RELATED"/>
    <property type="match status" value="1"/>
</dbReference>
<dbReference type="Proteomes" id="UP000285301">
    <property type="component" value="Unassembled WGS sequence"/>
</dbReference>
<sequence>MNKMSAINFTYTGCKVRGGVNGVYMTLSREGRPSGEAYVEMENEEEFKKGLDYHKKHMGSRYIEVFPSKRQEMDWMLRRSGVTPFNSDPNFDGFVRLRGLPFGCKKADIENFFAGLEIVQNGIVLPVDHQGRATGEAYVQFATREIAEKAMGKHKDKIGHRYIEIFKSSYQEYRAVWNYTYGDPYPTSPPPPPPPPPPSHHIGGPTGPHYSPPHSGSVTYPHPKMRYGISNRPSPYDRGYQRGGYGMPRGPPPPGGAFRRGSFWEDNEQYRGGRSFGGRYSYDGPHSPADGYAMARHIVHMRGLPYKATDYDIYEFFRPLQPISVRILVDEMGRASGEADVEFATHDEAAKAMNKDKAHMQHRYIELFLHSSQSPPPPAPVPPPPAPVPPPSFNDMPPPRFSSGPQPVPPPNPQPPDAGNTGIGNALGSLSLTGGLLPMSASGGPMSMRCLMNT</sequence>
<evidence type="ECO:0000256" key="6">
    <source>
        <dbReference type="ARBA" id="ARBA00022843"/>
    </source>
</evidence>
<keyword evidence="8" id="KW-0007">Acetylation</keyword>
<accession>A0A3S3PS77</accession>
<evidence type="ECO:0000256" key="8">
    <source>
        <dbReference type="ARBA" id="ARBA00022990"/>
    </source>
</evidence>
<feature type="region of interest" description="Disordered" evidence="11">
    <location>
        <begin position="186"/>
        <end position="255"/>
    </location>
</feature>
<evidence type="ECO:0000313" key="15">
    <source>
        <dbReference type="Proteomes" id="UP000285301"/>
    </source>
</evidence>
<evidence type="ECO:0000256" key="9">
    <source>
        <dbReference type="ARBA" id="ARBA00023242"/>
    </source>
</evidence>
<dbReference type="InterPro" id="IPR012677">
    <property type="entry name" value="Nucleotide-bd_a/b_plait_sf"/>
</dbReference>
<dbReference type="AlphaFoldDB" id="A0A3S3PS77"/>
<organism evidence="14 15">
    <name type="scientific">Dinothrombium tinctorium</name>
    <dbReference type="NCBI Taxonomy" id="1965070"/>
    <lineage>
        <taxon>Eukaryota</taxon>
        <taxon>Metazoa</taxon>
        <taxon>Ecdysozoa</taxon>
        <taxon>Arthropoda</taxon>
        <taxon>Chelicerata</taxon>
        <taxon>Arachnida</taxon>
        <taxon>Acari</taxon>
        <taxon>Acariformes</taxon>
        <taxon>Trombidiformes</taxon>
        <taxon>Prostigmata</taxon>
        <taxon>Anystina</taxon>
        <taxon>Parasitengona</taxon>
        <taxon>Trombidioidea</taxon>
        <taxon>Trombidiidae</taxon>
        <taxon>Dinothrombium</taxon>
    </lineage>
</organism>
<comment type="subcellular location">
    <subcellularLocation>
        <location evidence="1">Nucleus</location>
    </subcellularLocation>
</comment>
<keyword evidence="2" id="KW-1017">Isopeptide bond</keyword>
<evidence type="ECO:0000256" key="11">
    <source>
        <dbReference type="SAM" id="MobiDB-lite"/>
    </source>
</evidence>
<dbReference type="GO" id="GO:0005634">
    <property type="term" value="C:nucleus"/>
    <property type="evidence" value="ECO:0007669"/>
    <property type="project" value="UniProtKB-SubCell"/>
</dbReference>
<dbReference type="OrthoDB" id="431068at2759"/>
<reference evidence="14 15" key="1">
    <citation type="journal article" date="2018" name="Gigascience">
        <title>Genomes of trombidid mites reveal novel predicted allergens and laterally-transferred genes associated with secondary metabolism.</title>
        <authorList>
            <person name="Dong X."/>
            <person name="Chaisiri K."/>
            <person name="Xia D."/>
            <person name="Armstrong S.D."/>
            <person name="Fang Y."/>
            <person name="Donnelly M.J."/>
            <person name="Kadowaki T."/>
            <person name="McGarry J.W."/>
            <person name="Darby A.C."/>
            <person name="Makepeace B.L."/>
        </authorList>
    </citation>
    <scope>NUCLEOTIDE SEQUENCE [LARGE SCALE GENOMIC DNA]</scope>
    <source>
        <strain evidence="14">UoL-WK</strain>
    </source>
</reference>
<keyword evidence="14" id="KW-0687">Ribonucleoprotein</keyword>
<dbReference type="InterPro" id="IPR000504">
    <property type="entry name" value="RRM_dom"/>
</dbReference>
<feature type="compositionally biased region" description="Pro residues" evidence="11">
    <location>
        <begin position="186"/>
        <end position="199"/>
    </location>
</feature>
<dbReference type="SUPFAM" id="SSF54928">
    <property type="entry name" value="RNA-binding domain, RBD"/>
    <property type="match status" value="3"/>
</dbReference>
<keyword evidence="5" id="KW-0677">Repeat</keyword>
<keyword evidence="6" id="KW-0832">Ubl conjugation</keyword>
<dbReference type="Gene3D" id="3.30.70.330">
    <property type="match status" value="3"/>
</dbReference>
<dbReference type="FunFam" id="3.30.70.330:FF:000131">
    <property type="entry name" value="Heterogeneous nuclear ribonucleoprotein h3 isoform"/>
    <property type="match status" value="1"/>
</dbReference>
<feature type="compositionally biased region" description="Pro residues" evidence="11">
    <location>
        <begin position="374"/>
        <end position="416"/>
    </location>
</feature>
<dbReference type="InterPro" id="IPR050666">
    <property type="entry name" value="ESRP"/>
</dbReference>
<keyword evidence="3" id="KW-0597">Phosphoprotein</keyword>
<gene>
    <name evidence="14" type="ORF">B4U79_03121</name>
    <name evidence="13" type="ORF">B4U79_08586</name>
</gene>
<dbReference type="GO" id="GO:0003723">
    <property type="term" value="F:RNA binding"/>
    <property type="evidence" value="ECO:0007669"/>
    <property type="project" value="UniProtKB-UniRule"/>
</dbReference>
<dbReference type="SMART" id="SM00360">
    <property type="entry name" value="RRM"/>
    <property type="match status" value="2"/>
</dbReference>
<feature type="region of interest" description="Disordered" evidence="11">
    <location>
        <begin position="370"/>
        <end position="427"/>
    </location>
</feature>
<evidence type="ECO:0000256" key="10">
    <source>
        <dbReference type="PROSITE-ProRule" id="PRU00176"/>
    </source>
</evidence>
<name>A0A3S3PS77_9ACAR</name>
<dbReference type="EMBL" id="NCKU01003595">
    <property type="protein sequence ID" value="RWS07229.1"/>
    <property type="molecule type" value="Genomic_DNA"/>
</dbReference>
<evidence type="ECO:0000313" key="14">
    <source>
        <dbReference type="EMBL" id="RWS07245.1"/>
    </source>
</evidence>
<dbReference type="EMBL" id="NCKU01003589">
    <property type="protein sequence ID" value="RWS07245.1"/>
    <property type="molecule type" value="Genomic_DNA"/>
</dbReference>
<dbReference type="GO" id="GO:1990904">
    <property type="term" value="C:ribonucleoprotein complex"/>
    <property type="evidence" value="ECO:0007669"/>
    <property type="project" value="UniProtKB-KW"/>
</dbReference>
<feature type="compositionally biased region" description="Low complexity" evidence="11">
    <location>
        <begin position="200"/>
        <end position="209"/>
    </location>
</feature>
<dbReference type="FunFam" id="3.30.70.330:FF:000031">
    <property type="entry name" value="Heterogeneous nuclear ribonucleoprotein h3 isoform"/>
    <property type="match status" value="1"/>
</dbReference>
<evidence type="ECO:0000259" key="12">
    <source>
        <dbReference type="PROSITE" id="PS50102"/>
    </source>
</evidence>
<evidence type="ECO:0000256" key="2">
    <source>
        <dbReference type="ARBA" id="ARBA00022499"/>
    </source>
</evidence>
<feature type="domain" description="RRM" evidence="12">
    <location>
        <begin position="297"/>
        <end position="374"/>
    </location>
</feature>
<keyword evidence="9" id="KW-0539">Nucleus</keyword>
<dbReference type="STRING" id="1965070.A0A3S3PS77"/>
<keyword evidence="15" id="KW-1185">Reference proteome</keyword>
<evidence type="ECO:0000256" key="1">
    <source>
        <dbReference type="ARBA" id="ARBA00004123"/>
    </source>
</evidence>
<feature type="domain" description="RRM" evidence="12">
    <location>
        <begin position="93"/>
        <end position="170"/>
    </location>
</feature>
<comment type="caution">
    <text evidence="14">The sequence shown here is derived from an EMBL/GenBank/DDBJ whole genome shotgun (WGS) entry which is preliminary data.</text>
</comment>
<dbReference type="GO" id="GO:0006397">
    <property type="term" value="P:mRNA processing"/>
    <property type="evidence" value="ECO:0007669"/>
    <property type="project" value="UniProtKB-KW"/>
</dbReference>
<evidence type="ECO:0000256" key="4">
    <source>
        <dbReference type="ARBA" id="ARBA00022664"/>
    </source>
</evidence>
<evidence type="ECO:0000256" key="5">
    <source>
        <dbReference type="ARBA" id="ARBA00022737"/>
    </source>
</evidence>